<dbReference type="AlphaFoldDB" id="A0A5N6PNW7"/>
<evidence type="ECO:0000256" key="1">
    <source>
        <dbReference type="ARBA" id="ARBA00007634"/>
    </source>
</evidence>
<dbReference type="GO" id="GO:0006412">
    <property type="term" value="P:translation"/>
    <property type="evidence" value="ECO:0007669"/>
    <property type="project" value="InterPro"/>
</dbReference>
<name>A0A5N6PNW7_9ASTR</name>
<protein>
    <recommendedName>
        <fullName evidence="8">30S ribosomal protein S20, chloroplastic</fullName>
    </recommendedName>
</protein>
<comment type="similarity">
    <text evidence="1">Belongs to the bacterial ribosomal protein bS20 family.</text>
</comment>
<dbReference type="SUPFAM" id="SSF46992">
    <property type="entry name" value="Ribosomal protein S20"/>
    <property type="match status" value="1"/>
</dbReference>
<keyword evidence="5" id="KW-0687">Ribonucleoprotein</keyword>
<comment type="caution">
    <text evidence="6">The sequence shown here is derived from an EMBL/GenBank/DDBJ whole genome shotgun (WGS) entry which is preliminary data.</text>
</comment>
<dbReference type="OrthoDB" id="4825at2759"/>
<keyword evidence="7" id="KW-1185">Reference proteome</keyword>
<dbReference type="EMBL" id="SZYD01000003">
    <property type="protein sequence ID" value="KAD6794529.1"/>
    <property type="molecule type" value="Genomic_DNA"/>
</dbReference>
<proteinExistence type="inferred from homology"/>
<dbReference type="PANTHER" id="PTHR33398">
    <property type="entry name" value="30S RIBOSOMAL PROTEIN S20"/>
    <property type="match status" value="1"/>
</dbReference>
<dbReference type="GO" id="GO:0070181">
    <property type="term" value="F:small ribosomal subunit rRNA binding"/>
    <property type="evidence" value="ECO:0007669"/>
    <property type="project" value="TreeGrafter"/>
</dbReference>
<dbReference type="Pfam" id="PF01649">
    <property type="entry name" value="Ribosomal_S20p"/>
    <property type="match status" value="1"/>
</dbReference>
<keyword evidence="4" id="KW-0689">Ribosomal protein</keyword>
<gene>
    <name evidence="6" type="ORF">E3N88_05425</name>
</gene>
<evidence type="ECO:0000256" key="5">
    <source>
        <dbReference type="ARBA" id="ARBA00023274"/>
    </source>
</evidence>
<evidence type="ECO:0000313" key="7">
    <source>
        <dbReference type="Proteomes" id="UP000326396"/>
    </source>
</evidence>
<sequence>MAATAAQCLYVSCRFQSLSLSSSSRPSATVFKPLSSSANTSFNAFSTVLVSVNPIIRKQVGRSISIVCEAGAGKKADSAAKRARQAEKRRLYNKARKSEIRTRMKKLIAEAYSVIDKAVQVGTLHKNTGARRKSRLARRKKVVEIHHGWYAPEPTLASSTV</sequence>
<evidence type="ECO:0000256" key="3">
    <source>
        <dbReference type="ARBA" id="ARBA00022884"/>
    </source>
</evidence>
<dbReference type="Proteomes" id="UP000326396">
    <property type="component" value="Linkage Group LG11"/>
</dbReference>
<dbReference type="PANTHER" id="PTHR33398:SF1">
    <property type="entry name" value="SMALL RIBOSOMAL SUBUNIT PROTEIN BS20C"/>
    <property type="match status" value="1"/>
</dbReference>
<dbReference type="InterPro" id="IPR036510">
    <property type="entry name" value="Ribosomal_bS20_sf"/>
</dbReference>
<dbReference type="GO" id="GO:0003735">
    <property type="term" value="F:structural constituent of ribosome"/>
    <property type="evidence" value="ECO:0007669"/>
    <property type="project" value="InterPro"/>
</dbReference>
<reference evidence="6 7" key="1">
    <citation type="submission" date="2019-05" db="EMBL/GenBank/DDBJ databases">
        <title>Mikania micrantha, genome provides insights into the molecular mechanism of rapid growth.</title>
        <authorList>
            <person name="Liu B."/>
        </authorList>
    </citation>
    <scope>NUCLEOTIDE SEQUENCE [LARGE SCALE GENOMIC DNA]</scope>
    <source>
        <strain evidence="6">NLD-2019</strain>
        <tissue evidence="6">Leaf</tissue>
    </source>
</reference>
<evidence type="ECO:0000313" key="6">
    <source>
        <dbReference type="EMBL" id="KAD6794529.1"/>
    </source>
</evidence>
<organism evidence="6 7">
    <name type="scientific">Mikania micrantha</name>
    <name type="common">bitter vine</name>
    <dbReference type="NCBI Taxonomy" id="192012"/>
    <lineage>
        <taxon>Eukaryota</taxon>
        <taxon>Viridiplantae</taxon>
        <taxon>Streptophyta</taxon>
        <taxon>Embryophyta</taxon>
        <taxon>Tracheophyta</taxon>
        <taxon>Spermatophyta</taxon>
        <taxon>Magnoliopsida</taxon>
        <taxon>eudicotyledons</taxon>
        <taxon>Gunneridae</taxon>
        <taxon>Pentapetalae</taxon>
        <taxon>asterids</taxon>
        <taxon>campanulids</taxon>
        <taxon>Asterales</taxon>
        <taxon>Asteraceae</taxon>
        <taxon>Asteroideae</taxon>
        <taxon>Heliantheae alliance</taxon>
        <taxon>Eupatorieae</taxon>
        <taxon>Mikania</taxon>
    </lineage>
</organism>
<evidence type="ECO:0000256" key="2">
    <source>
        <dbReference type="ARBA" id="ARBA00022730"/>
    </source>
</evidence>
<accession>A0A5N6PNW7</accession>
<dbReference type="InterPro" id="IPR002583">
    <property type="entry name" value="Ribosomal_bS20"/>
</dbReference>
<dbReference type="NCBIfam" id="TIGR00029">
    <property type="entry name" value="S20"/>
    <property type="match status" value="1"/>
</dbReference>
<dbReference type="HAMAP" id="MF_00500">
    <property type="entry name" value="Ribosomal_bS20"/>
    <property type="match status" value="1"/>
</dbReference>
<keyword evidence="3" id="KW-0694">RNA-binding</keyword>
<dbReference type="GO" id="GO:0015935">
    <property type="term" value="C:small ribosomal subunit"/>
    <property type="evidence" value="ECO:0007669"/>
    <property type="project" value="TreeGrafter"/>
</dbReference>
<evidence type="ECO:0008006" key="8">
    <source>
        <dbReference type="Google" id="ProtNLM"/>
    </source>
</evidence>
<keyword evidence="2" id="KW-0699">rRNA-binding</keyword>
<evidence type="ECO:0000256" key="4">
    <source>
        <dbReference type="ARBA" id="ARBA00022980"/>
    </source>
</evidence>
<dbReference type="Gene3D" id="1.20.58.110">
    <property type="entry name" value="Ribosomal protein S20"/>
    <property type="match status" value="1"/>
</dbReference>